<gene>
    <name evidence="1" type="ORF">BO82DRAFT_298291</name>
</gene>
<reference evidence="1 2" key="1">
    <citation type="submission" date="2016-12" db="EMBL/GenBank/DDBJ databases">
        <title>The genomes of Aspergillus section Nigri reveals drivers in fungal speciation.</title>
        <authorList>
            <consortium name="DOE Joint Genome Institute"/>
            <person name="Vesth T.C."/>
            <person name="Nybo J."/>
            <person name="Theobald S."/>
            <person name="Brandl J."/>
            <person name="Frisvad J.C."/>
            <person name="Nielsen K.F."/>
            <person name="Lyhne E.K."/>
            <person name="Kogle M.E."/>
            <person name="Kuo A."/>
            <person name="Riley R."/>
            <person name="Clum A."/>
            <person name="Nolan M."/>
            <person name="Lipzen A."/>
            <person name="Salamov A."/>
            <person name="Henrissat B."/>
            <person name="Wiebenga A."/>
            <person name="De Vries R.P."/>
            <person name="Grigoriev I.V."/>
            <person name="Mortensen U.H."/>
            <person name="Andersen M.R."/>
            <person name="Baker S.E."/>
        </authorList>
    </citation>
    <scope>NUCLEOTIDE SEQUENCE [LARGE SCALE GENOMIC DNA]</scope>
    <source>
        <strain evidence="1 2">CBS 121591</strain>
    </source>
</reference>
<evidence type="ECO:0000313" key="1">
    <source>
        <dbReference type="EMBL" id="PYH75628.1"/>
    </source>
</evidence>
<name>A0A319CJL3_9EURO</name>
<sequence>MSSIRVRDRLKQKRFWLSKYRYSCFPEVNEVDYVIQSQSGATVAPNAMDPQMQAAKNTLPETTDEFRSRLKSELDQHQQENQFYGVCYDLHSALRTKASKITHQLLLQSYFEPETIPCGDPFLYDSIRQLIAALDEAEAGEKNAENDWKRYWNISPAASVPGWI</sequence>
<dbReference type="VEuPathDB" id="FungiDB:BO82DRAFT_298291"/>
<dbReference type="AlphaFoldDB" id="A0A319CJL3"/>
<protein>
    <submittedName>
        <fullName evidence="1">Uncharacterized protein</fullName>
    </submittedName>
</protein>
<accession>A0A319CJL3</accession>
<evidence type="ECO:0000313" key="2">
    <source>
        <dbReference type="Proteomes" id="UP000248340"/>
    </source>
</evidence>
<dbReference type="EMBL" id="KZ821783">
    <property type="protein sequence ID" value="PYH75628.1"/>
    <property type="molecule type" value="Genomic_DNA"/>
</dbReference>
<proteinExistence type="predicted"/>
<dbReference type="RefSeq" id="XP_025485828.1">
    <property type="nucleotide sequence ID" value="XM_025631981.1"/>
</dbReference>
<dbReference type="OrthoDB" id="4463754at2759"/>
<organism evidence="1 2">
    <name type="scientific">Aspergillus uvarum CBS 121591</name>
    <dbReference type="NCBI Taxonomy" id="1448315"/>
    <lineage>
        <taxon>Eukaryota</taxon>
        <taxon>Fungi</taxon>
        <taxon>Dikarya</taxon>
        <taxon>Ascomycota</taxon>
        <taxon>Pezizomycotina</taxon>
        <taxon>Eurotiomycetes</taxon>
        <taxon>Eurotiomycetidae</taxon>
        <taxon>Eurotiales</taxon>
        <taxon>Aspergillaceae</taxon>
        <taxon>Aspergillus</taxon>
        <taxon>Aspergillus subgen. Circumdati</taxon>
    </lineage>
</organism>
<dbReference type="GeneID" id="37134722"/>
<dbReference type="Proteomes" id="UP000248340">
    <property type="component" value="Unassembled WGS sequence"/>
</dbReference>
<keyword evidence="2" id="KW-1185">Reference proteome</keyword>